<evidence type="ECO:0000256" key="4">
    <source>
        <dbReference type="SAM" id="Coils"/>
    </source>
</evidence>
<feature type="compositionally biased region" description="Polar residues" evidence="5">
    <location>
        <begin position="607"/>
        <end position="616"/>
    </location>
</feature>
<feature type="compositionally biased region" description="Polar residues" evidence="5">
    <location>
        <begin position="418"/>
        <end position="435"/>
    </location>
</feature>
<dbReference type="STRING" id="45354.A0A1L0BLY0"/>
<feature type="compositionally biased region" description="Low complexity" evidence="5">
    <location>
        <begin position="454"/>
        <end position="463"/>
    </location>
</feature>
<organism evidence="7 8">
    <name type="scientific">Sungouiella intermedia</name>
    <dbReference type="NCBI Taxonomy" id="45354"/>
    <lineage>
        <taxon>Eukaryota</taxon>
        <taxon>Fungi</taxon>
        <taxon>Dikarya</taxon>
        <taxon>Ascomycota</taxon>
        <taxon>Saccharomycotina</taxon>
        <taxon>Pichiomycetes</taxon>
        <taxon>Metschnikowiaceae</taxon>
        <taxon>Sungouiella</taxon>
    </lineage>
</organism>
<evidence type="ECO:0000256" key="2">
    <source>
        <dbReference type="ARBA" id="ARBA00022448"/>
    </source>
</evidence>
<dbReference type="SUPFAM" id="SSF117289">
    <property type="entry name" value="Nucleoporin domain"/>
    <property type="match status" value="1"/>
</dbReference>
<proteinExistence type="predicted"/>
<keyword evidence="8" id="KW-1185">Reference proteome</keyword>
<gene>
    <name evidence="7" type="ORF">SAMEA4029010_CIC11G00000003785</name>
</gene>
<dbReference type="OrthoDB" id="248320at2759"/>
<evidence type="ECO:0000256" key="3">
    <source>
        <dbReference type="ARBA" id="ARBA00023242"/>
    </source>
</evidence>
<feature type="compositionally biased region" description="Basic and acidic residues" evidence="5">
    <location>
        <begin position="974"/>
        <end position="984"/>
    </location>
</feature>
<accession>A0A1L0BLY0</accession>
<feature type="compositionally biased region" description="Basic and acidic residues" evidence="5">
    <location>
        <begin position="904"/>
        <end position="913"/>
    </location>
</feature>
<keyword evidence="2" id="KW-0813">Transport</keyword>
<feature type="compositionally biased region" description="Polar residues" evidence="5">
    <location>
        <begin position="840"/>
        <end position="849"/>
    </location>
</feature>
<feature type="compositionally biased region" description="Polar residues" evidence="5">
    <location>
        <begin position="886"/>
        <end position="895"/>
    </location>
</feature>
<evidence type="ECO:0000313" key="8">
    <source>
        <dbReference type="Proteomes" id="UP000182334"/>
    </source>
</evidence>
<feature type="compositionally biased region" description="Basic and acidic residues" evidence="5">
    <location>
        <begin position="869"/>
        <end position="885"/>
    </location>
</feature>
<feature type="compositionally biased region" description="Polar residues" evidence="5">
    <location>
        <begin position="558"/>
        <end position="567"/>
    </location>
</feature>
<feature type="compositionally biased region" description="Low complexity" evidence="5">
    <location>
        <begin position="512"/>
        <end position="557"/>
    </location>
</feature>
<dbReference type="InterPro" id="IPR039462">
    <property type="entry name" value="Nup159/Nup146_N"/>
</dbReference>
<feature type="compositionally biased region" description="Basic and acidic residues" evidence="5">
    <location>
        <begin position="765"/>
        <end position="774"/>
    </location>
</feature>
<feature type="compositionally biased region" description="Polar residues" evidence="5">
    <location>
        <begin position="725"/>
        <end position="742"/>
    </location>
</feature>
<evidence type="ECO:0000313" key="7">
    <source>
        <dbReference type="EMBL" id="SGZ52431.1"/>
    </source>
</evidence>
<sequence>MSYPEIEEFASEDIGFQLATGKHGVQLFKNPVDFENVATSPLHLLSVGNTKKIYAVSNTTLVAVGHLLDLNSPDSIRLSLHTMDVPSLTCLSLNSSNDTLYGVSASNVVSMLVADIEAGNSKVTQVTDSGDVSTMAASPCSPLLYFFLKVDKSLIIVHGEESTIPAINAAAWSILGTTVGAVTDFEFSVFDVHGKLLVSHEFSDVELKDVSCVDSNNWFILATESEEDVYYLVNVELNTIKNVSSVALAPPFGDAERAHSLYSTSLVNWTAGTSYAFITSALSTDIATVECGNGSKLVTQLNDTDRAELPMDDDSGDDTLPVGFAIDVSATDLTVKEPCQGVEEAVGVLPRLLCLNNLGNLLIWYVFDTTGVKKGTVSLTRALEAITPAQSKTSSSEASEEKNSEITSTAKEEPKQAFGSTSFGQLSFGSRPSETSGFGSSGFGQPSLAQSSQESSGPEKPSGFGSGFGSSGFGSSSLGSSGFGKSSFGSKKEDSNSTSSGAGSTGFGGATFGQTSFGNKPTFGSSGFGATSGSSASSKPSNFGSFSSSSFSSTKTGQSPFGETQPPSGSPFGAVKASIDSPFGSKASTDSPFGNIGGSEPSPFGSARTSTASPFESTKPAPSPFGTMKPVPSPFGSTKPADSPFGSTEPAPSPFGTMKPVPSPFGSTKPADSPFGSTEPAPSPFGTMKPVPSPFGSTKPADSPFGSTEPAPSPFGTMKPVPSPFGSTKPSSSPFGALQQQKTNKESTPESSGDLFGPSSFGKLDLSEKSDDAPKTSLFGSGVAVKDENSEHSTINAEDTKATKETEDKESFSLPALGSNQVKSEPSAFEKLKSQEPGESVNSRNSSDELGTEEDSGVNRSESEASLSEAERTKNERSQQEKTETTKSQPLSVSKSDVEVPGADVKESKREQISLKTKQAPVEKSSEGWKESILKIPEKVQNMSQNTTADQKLNVLNPDSSGLTDEVADSESDDQFRNDENKPDNEVQSVIDFQPLSLFAGWTSSPKRTNNKITNEILELLESSHANMTVLELNALSIQELIENCDFNDYVYGMEELEYPEIWTLGAVEDVTDIAYEVNSKVEESLVNARAQYKSLSRLMGVVEKCDSLKEQLSRIISQIAMFKQELDSPKTYNRPLDIKSQTLCYKLRKNFDNVQKNHELALEKIVQLKMKQQVDRDFVKKVEQVVFEIHAKSKLYREQFQELEVLLDNASEPSKTLSSPQSSGVITNFKSQKWRFASKFANPTVKKVNIDQI</sequence>
<keyword evidence="3" id="KW-0539">Nucleus</keyword>
<dbReference type="InterPro" id="IPR015943">
    <property type="entry name" value="WD40/YVTN_repeat-like_dom_sf"/>
</dbReference>
<dbReference type="EMBL" id="LT635758">
    <property type="protein sequence ID" value="SGZ52431.1"/>
    <property type="molecule type" value="Genomic_DNA"/>
</dbReference>
<dbReference type="Pfam" id="PF16755">
    <property type="entry name" value="Beta-prop_NUP159_NUP214"/>
    <property type="match status" value="1"/>
</dbReference>
<feature type="region of interest" description="Disordered" evidence="5">
    <location>
        <begin position="388"/>
        <end position="929"/>
    </location>
</feature>
<dbReference type="AlphaFoldDB" id="A0A1L0BLY0"/>
<keyword evidence="4" id="KW-0175">Coiled coil</keyword>
<dbReference type="Gene3D" id="2.130.10.10">
    <property type="entry name" value="YVTN repeat-like/Quinoprotein amine dehydrogenase"/>
    <property type="match status" value="1"/>
</dbReference>
<evidence type="ECO:0000259" key="6">
    <source>
        <dbReference type="Pfam" id="PF16755"/>
    </source>
</evidence>
<protein>
    <submittedName>
        <fullName evidence="7">CIC11C00000003785</fullName>
    </submittedName>
</protein>
<feature type="region of interest" description="Disordered" evidence="5">
    <location>
        <begin position="947"/>
        <end position="984"/>
    </location>
</feature>
<name>A0A1L0BLY0_9ASCO</name>
<feature type="compositionally biased region" description="Low complexity" evidence="5">
    <location>
        <begin position="473"/>
        <end position="489"/>
    </location>
</feature>
<feature type="domain" description="Nucleoporin Nup159/Nup146 N-terminal" evidence="6">
    <location>
        <begin position="41"/>
        <end position="361"/>
    </location>
</feature>
<feature type="compositionally biased region" description="Basic and acidic residues" evidence="5">
    <location>
        <begin position="399"/>
        <end position="415"/>
    </location>
</feature>
<comment type="subcellular location">
    <subcellularLocation>
        <location evidence="1">Nucleus</location>
    </subcellularLocation>
</comment>
<feature type="compositionally biased region" description="Basic and acidic residues" evidence="5">
    <location>
        <begin position="798"/>
        <end position="811"/>
    </location>
</feature>
<dbReference type="GO" id="GO:0005634">
    <property type="term" value="C:nucleus"/>
    <property type="evidence" value="ECO:0007669"/>
    <property type="project" value="UniProtKB-SubCell"/>
</dbReference>
<evidence type="ECO:0000256" key="1">
    <source>
        <dbReference type="ARBA" id="ARBA00004123"/>
    </source>
</evidence>
<reference evidence="7 8" key="1">
    <citation type="submission" date="2016-10" db="EMBL/GenBank/DDBJ databases">
        <authorList>
            <person name="de Groot N.N."/>
        </authorList>
    </citation>
    <scope>NUCLEOTIDE SEQUENCE [LARGE SCALE GENOMIC DNA]</scope>
    <source>
        <strain evidence="7 8">CBS 141442</strain>
    </source>
</reference>
<evidence type="ECO:0000256" key="5">
    <source>
        <dbReference type="SAM" id="MobiDB-lite"/>
    </source>
</evidence>
<feature type="coiled-coil region" evidence="4">
    <location>
        <begin position="1079"/>
        <end position="1126"/>
    </location>
</feature>
<dbReference type="Proteomes" id="UP000182334">
    <property type="component" value="Chromosome III"/>
</dbReference>